<evidence type="ECO:0000313" key="5">
    <source>
        <dbReference type="Proteomes" id="UP000460718"/>
    </source>
</evidence>
<accession>A0A6A3HTA7</accession>
<feature type="compositionally biased region" description="Basic and acidic residues" evidence="2">
    <location>
        <begin position="672"/>
        <end position="683"/>
    </location>
</feature>
<feature type="region of interest" description="Disordered" evidence="2">
    <location>
        <begin position="347"/>
        <end position="387"/>
    </location>
</feature>
<dbReference type="AlphaFoldDB" id="A0A6A3HTA7"/>
<keyword evidence="1" id="KW-0863">Zinc-finger</keyword>
<organism evidence="4 5">
    <name type="scientific">Phytophthora fragariae</name>
    <dbReference type="NCBI Taxonomy" id="53985"/>
    <lineage>
        <taxon>Eukaryota</taxon>
        <taxon>Sar</taxon>
        <taxon>Stramenopiles</taxon>
        <taxon>Oomycota</taxon>
        <taxon>Peronosporomycetes</taxon>
        <taxon>Peronosporales</taxon>
        <taxon>Peronosporaceae</taxon>
        <taxon>Phytophthora</taxon>
    </lineage>
</organism>
<feature type="compositionally biased region" description="Polar residues" evidence="2">
    <location>
        <begin position="33"/>
        <end position="45"/>
    </location>
</feature>
<reference evidence="4 5" key="1">
    <citation type="submission" date="2018-09" db="EMBL/GenBank/DDBJ databases">
        <title>Genomic investigation of the strawberry pathogen Phytophthora fragariae indicates pathogenicity is determined by transcriptional variation in three key races.</title>
        <authorList>
            <person name="Adams T.M."/>
            <person name="Armitage A.D."/>
            <person name="Sobczyk M.K."/>
            <person name="Bates H.J."/>
            <person name="Dunwell J.M."/>
            <person name="Nellist C.F."/>
            <person name="Harrison R.J."/>
        </authorList>
    </citation>
    <scope>NUCLEOTIDE SEQUENCE [LARGE SCALE GENOMIC DNA]</scope>
    <source>
        <strain evidence="4 5">SCRP245</strain>
    </source>
</reference>
<feature type="compositionally biased region" description="Polar residues" evidence="2">
    <location>
        <begin position="591"/>
        <end position="611"/>
    </location>
</feature>
<dbReference type="EMBL" id="QXFW01003351">
    <property type="protein sequence ID" value="KAE8971323.1"/>
    <property type="molecule type" value="Genomic_DNA"/>
</dbReference>
<dbReference type="Proteomes" id="UP000460718">
    <property type="component" value="Unassembled WGS sequence"/>
</dbReference>
<evidence type="ECO:0000313" key="4">
    <source>
        <dbReference type="EMBL" id="KAE8971323.1"/>
    </source>
</evidence>
<evidence type="ECO:0000256" key="1">
    <source>
        <dbReference type="PROSITE-ProRule" id="PRU00047"/>
    </source>
</evidence>
<feature type="compositionally biased region" description="Low complexity" evidence="2">
    <location>
        <begin position="105"/>
        <end position="117"/>
    </location>
</feature>
<gene>
    <name evidence="4" type="ORF">PF011_g26072</name>
</gene>
<feature type="compositionally biased region" description="Basic and acidic residues" evidence="2">
    <location>
        <begin position="128"/>
        <end position="138"/>
    </location>
</feature>
<feature type="region of interest" description="Disordered" evidence="2">
    <location>
        <begin position="588"/>
        <end position="611"/>
    </location>
</feature>
<keyword evidence="1" id="KW-0479">Metal-binding</keyword>
<feature type="compositionally biased region" description="Basic and acidic residues" evidence="2">
    <location>
        <begin position="377"/>
        <end position="387"/>
    </location>
</feature>
<evidence type="ECO:0000256" key="2">
    <source>
        <dbReference type="SAM" id="MobiDB-lite"/>
    </source>
</evidence>
<feature type="region of interest" description="Disordered" evidence="2">
    <location>
        <begin position="1"/>
        <end position="142"/>
    </location>
</feature>
<comment type="caution">
    <text evidence="4">The sequence shown here is derived from an EMBL/GenBank/DDBJ whole genome shotgun (WGS) entry which is preliminary data.</text>
</comment>
<keyword evidence="1" id="KW-0862">Zinc</keyword>
<proteinExistence type="predicted"/>
<name>A0A6A3HTA7_9STRA</name>
<sequence>MVRVPGSLGDAGYHRESQDDAQMSNGSRDETPTETGSPTASLNARSTDRLSPGRSSADGIEDDLATDLEEKPRFPPKVPSGTPADPDASQDPPDEGSFARAKELSSTTTPAASGAASKKTKAARKKLKAPDSEGEDRTVSNSTWSRSKMEMAYLRTDLNNFLLEGPVMQVMQLNLPGSLTGPVQTPSSTANKLYAVMELLCMLEEAGVTAGAFDADDLFNLAIDEIRISTESLFNLLKPLVGECPAAKTPESTAVRIQLPKYNTGSSLFASATPEAGSNSSSGSRRMQLGPSCAAMFQTRSADDSNVKIHVPQLAKTTPDRIPLADPPSTSSLETYFQAAMSRFLNERPEIGASRPAVSRPDPGEQDIDMESAGSQDHPEHWEYDPDDIDMKNARRTATTAAAIAPIGSPAVQRVKISAISDLKEFTGKDHDEERARGWISKVKSAFTRDQATDEEKCLTFADLLTGPARNWYRQLSRSTRAKWSDLLRSFQTQYCGLGVSVTWQYYHARKRSEETPLDYLYRLNVAGMRARLKIKDGDTKVRIEHVEHFIETLDDPDLADQLTLLRLADAVQLEDVLRARERLRSRQKHWTGSSKYRPKSSGQSSPTFPTRTEIADARSECGSDAEDSRSEGELVRAYVTAASNRRQAPVAADPPRAPDPGRSNDALGDTYHQDHQPRFSRDDRQRCSVCGSHRHSDLGCWKRLTCQKCGKSGHPSDRCFFVCRGCGQLHDHGKCQMEVFYSLIRQWFDPSKHPGLLPEAAENMLN</sequence>
<feature type="region of interest" description="Disordered" evidence="2">
    <location>
        <begin position="642"/>
        <end position="683"/>
    </location>
</feature>
<evidence type="ECO:0000259" key="3">
    <source>
        <dbReference type="PROSITE" id="PS50158"/>
    </source>
</evidence>
<dbReference type="GO" id="GO:0008270">
    <property type="term" value="F:zinc ion binding"/>
    <property type="evidence" value="ECO:0007669"/>
    <property type="project" value="UniProtKB-KW"/>
</dbReference>
<dbReference type="PROSITE" id="PS50158">
    <property type="entry name" value="ZF_CCHC"/>
    <property type="match status" value="1"/>
</dbReference>
<protein>
    <recommendedName>
        <fullName evidence="3">CCHC-type domain-containing protein</fullName>
    </recommendedName>
</protein>
<feature type="compositionally biased region" description="Low complexity" evidence="2">
    <location>
        <begin position="646"/>
        <end position="655"/>
    </location>
</feature>
<dbReference type="GO" id="GO:0003676">
    <property type="term" value="F:nucleic acid binding"/>
    <property type="evidence" value="ECO:0007669"/>
    <property type="project" value="InterPro"/>
</dbReference>
<dbReference type="InterPro" id="IPR001878">
    <property type="entry name" value="Znf_CCHC"/>
</dbReference>
<feature type="compositionally biased region" description="Basic residues" evidence="2">
    <location>
        <begin position="118"/>
        <end position="127"/>
    </location>
</feature>
<feature type="domain" description="CCHC-type" evidence="3">
    <location>
        <begin position="707"/>
        <end position="720"/>
    </location>
</feature>